<comment type="caution">
    <text evidence="1">The sequence shown here is derived from an EMBL/GenBank/DDBJ whole genome shotgun (WGS) entry which is preliminary data.</text>
</comment>
<gene>
    <name evidence="1" type="ORF">CYMTET_55075</name>
</gene>
<evidence type="ECO:0000313" key="1">
    <source>
        <dbReference type="EMBL" id="KAK3234524.1"/>
    </source>
</evidence>
<protein>
    <submittedName>
        <fullName evidence="1">Uncharacterized protein</fullName>
    </submittedName>
</protein>
<dbReference type="AlphaFoldDB" id="A0AAE0BEI8"/>
<proteinExistence type="predicted"/>
<accession>A0AAE0BEI8</accession>
<name>A0AAE0BEI8_9CHLO</name>
<dbReference type="Proteomes" id="UP001190700">
    <property type="component" value="Unassembled WGS sequence"/>
</dbReference>
<reference evidence="1 2" key="1">
    <citation type="journal article" date="2015" name="Genome Biol. Evol.">
        <title>Comparative Genomics of a Bacterivorous Green Alga Reveals Evolutionary Causalities and Consequences of Phago-Mixotrophic Mode of Nutrition.</title>
        <authorList>
            <person name="Burns J.A."/>
            <person name="Paasch A."/>
            <person name="Narechania A."/>
            <person name="Kim E."/>
        </authorList>
    </citation>
    <scope>NUCLEOTIDE SEQUENCE [LARGE SCALE GENOMIC DNA]</scope>
    <source>
        <strain evidence="1 2">PLY_AMNH</strain>
    </source>
</reference>
<evidence type="ECO:0000313" key="2">
    <source>
        <dbReference type="Proteomes" id="UP001190700"/>
    </source>
</evidence>
<organism evidence="1 2">
    <name type="scientific">Cymbomonas tetramitiformis</name>
    <dbReference type="NCBI Taxonomy" id="36881"/>
    <lineage>
        <taxon>Eukaryota</taxon>
        <taxon>Viridiplantae</taxon>
        <taxon>Chlorophyta</taxon>
        <taxon>Pyramimonadophyceae</taxon>
        <taxon>Pyramimonadales</taxon>
        <taxon>Pyramimonadaceae</taxon>
        <taxon>Cymbomonas</taxon>
    </lineage>
</organism>
<dbReference type="EMBL" id="LGRX02035483">
    <property type="protein sequence ID" value="KAK3234524.1"/>
    <property type="molecule type" value="Genomic_DNA"/>
</dbReference>
<keyword evidence="2" id="KW-1185">Reference proteome</keyword>
<sequence>MNDVQSKTETAFLQLCANVIIKPYYPYDFTDIWTVPKTLIKYQLKNQEVGHEEGDFLKFASHVVDMAQFITKARNTISKQEVPEELLKILVSFLFDATICAALFSASAEDIHVRFDKAVKKASIKLTGHSDTINFVLNTLKQRLKASRATKQAIAPSTIEAIKGTRSDVDEVELREFWLEGCRSVAARK</sequence>